<dbReference type="InterPro" id="IPR050834">
    <property type="entry name" value="Glycosyltransf_2"/>
</dbReference>
<evidence type="ECO:0000259" key="1">
    <source>
        <dbReference type="Pfam" id="PF00535"/>
    </source>
</evidence>
<reference evidence="2 3" key="1">
    <citation type="submission" date="2019-07" db="EMBL/GenBank/DDBJ databases">
        <title>Gastrointestinal microbiota of Peromyscus leucopus, the white-footed mouse.</title>
        <authorList>
            <person name="Milovic A."/>
            <person name="Bassam K."/>
            <person name="Barbour A.G."/>
        </authorList>
    </citation>
    <scope>NUCLEOTIDE SEQUENCE [LARGE SCALE GENOMIC DNA]</scope>
    <source>
        <strain evidence="2 3">LL7</strain>
    </source>
</reference>
<evidence type="ECO:0000313" key="3">
    <source>
        <dbReference type="Proteomes" id="UP000316394"/>
    </source>
</evidence>
<accession>A0A517D4U6</accession>
<organism evidence="2 3">
    <name type="scientific">Limosilactobacillus reuteri</name>
    <name type="common">Lactobacillus reuteri</name>
    <dbReference type="NCBI Taxonomy" id="1598"/>
    <lineage>
        <taxon>Bacteria</taxon>
        <taxon>Bacillati</taxon>
        <taxon>Bacillota</taxon>
        <taxon>Bacilli</taxon>
        <taxon>Lactobacillales</taxon>
        <taxon>Lactobacillaceae</taxon>
        <taxon>Limosilactobacillus</taxon>
    </lineage>
</organism>
<dbReference type="RefSeq" id="WP_144226857.1">
    <property type="nucleotide sequence ID" value="NZ_CP041676.1"/>
</dbReference>
<dbReference type="EMBL" id="CP041676">
    <property type="protein sequence ID" value="QDR72384.1"/>
    <property type="molecule type" value="Genomic_DNA"/>
</dbReference>
<keyword evidence="2" id="KW-0808">Transferase</keyword>
<dbReference type="AlphaFoldDB" id="A0A517D4U6"/>
<dbReference type="CDD" id="cd00761">
    <property type="entry name" value="Glyco_tranf_GTA_type"/>
    <property type="match status" value="1"/>
</dbReference>
<dbReference type="InterPro" id="IPR001173">
    <property type="entry name" value="Glyco_trans_2-like"/>
</dbReference>
<dbReference type="PANTHER" id="PTHR43685:SF2">
    <property type="entry name" value="GLYCOSYLTRANSFERASE 2-LIKE DOMAIN-CONTAINING PROTEIN"/>
    <property type="match status" value="1"/>
</dbReference>
<dbReference type="InterPro" id="IPR029044">
    <property type="entry name" value="Nucleotide-diphossugar_trans"/>
</dbReference>
<dbReference type="SUPFAM" id="SSF53448">
    <property type="entry name" value="Nucleotide-diphospho-sugar transferases"/>
    <property type="match status" value="1"/>
</dbReference>
<gene>
    <name evidence="2" type="ORF">FOD75_04375</name>
</gene>
<dbReference type="Gene3D" id="3.90.550.10">
    <property type="entry name" value="Spore Coat Polysaccharide Biosynthesis Protein SpsA, Chain A"/>
    <property type="match status" value="1"/>
</dbReference>
<dbReference type="Pfam" id="PF00535">
    <property type="entry name" value="Glycos_transf_2"/>
    <property type="match status" value="1"/>
</dbReference>
<dbReference type="GO" id="GO:0016740">
    <property type="term" value="F:transferase activity"/>
    <property type="evidence" value="ECO:0007669"/>
    <property type="project" value="UniProtKB-KW"/>
</dbReference>
<name>A0A517D4U6_LIMRT</name>
<dbReference type="PANTHER" id="PTHR43685">
    <property type="entry name" value="GLYCOSYLTRANSFERASE"/>
    <property type="match status" value="1"/>
</dbReference>
<feature type="domain" description="Glycosyltransferase 2-like" evidence="1">
    <location>
        <begin position="8"/>
        <end position="113"/>
    </location>
</feature>
<protein>
    <submittedName>
        <fullName evidence="2">Glycosyltransferase family 2 protein</fullName>
    </submittedName>
</protein>
<sequence length="256" mass="29801">MISVPFFSVIVNTHNNEDTIRRTLNSVIYQTFSNFELVIVDDASSDATVNIVKKILNKYKGKGNVIELKNNTGISNARNIGVTYSRGKYIAFLDGDDLWEKNKLEIQHSFLSNNLINWIFSNYSVINEEYIKLGNRCRKEGVYDYKSIINNGNPVGMLTVVLKRELLIATPFRNVRHEDYDLWIRLAKKGVIGYLQPNILGEYMKHKKSISSNKFNSILWTYGVFRSNKINVFKSIWLVFKYINNYFNRKNNEVEK</sequence>
<evidence type="ECO:0000313" key="2">
    <source>
        <dbReference type="EMBL" id="QDR72384.1"/>
    </source>
</evidence>
<dbReference type="Proteomes" id="UP000316394">
    <property type="component" value="Chromosome"/>
</dbReference>
<proteinExistence type="predicted"/>